<accession>A0A7V2AWF5</accession>
<dbReference type="InterPro" id="IPR007170">
    <property type="entry name" value="SpoVG"/>
</dbReference>
<keyword evidence="1" id="KW-0132">Cell division</keyword>
<comment type="caution">
    <text evidence="4">The sequence shown here is derived from an EMBL/GenBank/DDBJ whole genome shotgun (WGS) entry which is preliminary data.</text>
</comment>
<evidence type="ECO:0000256" key="2">
    <source>
        <dbReference type="ARBA" id="ARBA00023210"/>
    </source>
</evidence>
<dbReference type="Proteomes" id="UP000886069">
    <property type="component" value="Unassembled WGS sequence"/>
</dbReference>
<dbReference type="GO" id="GO:0030435">
    <property type="term" value="P:sporulation resulting in formation of a cellular spore"/>
    <property type="evidence" value="ECO:0007669"/>
    <property type="project" value="InterPro"/>
</dbReference>
<gene>
    <name evidence="4" type="primary">spoVG</name>
    <name evidence="4" type="ORF">ENO08_08675</name>
</gene>
<keyword evidence="2" id="KW-0717">Septation</keyword>
<reference evidence="4" key="1">
    <citation type="journal article" date="2020" name="mSystems">
        <title>Genome- and Community-Level Interaction Insights into Carbon Utilization and Element Cycling Functions of Hydrothermarchaeota in Hydrothermal Sediment.</title>
        <authorList>
            <person name="Zhou Z."/>
            <person name="Liu Y."/>
            <person name="Xu W."/>
            <person name="Pan J."/>
            <person name="Luo Z.H."/>
            <person name="Li M."/>
        </authorList>
    </citation>
    <scope>NUCLEOTIDE SEQUENCE [LARGE SCALE GENOMIC DNA]</scope>
    <source>
        <strain evidence="4">SpSt-1233</strain>
    </source>
</reference>
<dbReference type="Gene3D" id="3.30.1120.40">
    <property type="entry name" value="Stage V sporulation protein G"/>
    <property type="match status" value="1"/>
</dbReference>
<sequence length="97" mass="10896">MKITEIRISLRDDNKLKAFASITLDDCFVIRGLKIIEGAKGVFVAMPSRKRPDGTYQDVAHPINNETRDWMEGLIVEAYKEELANNASEAGIEVTEQ</sequence>
<dbReference type="Pfam" id="PF04026">
    <property type="entry name" value="SpoVG"/>
    <property type="match status" value="1"/>
</dbReference>
<organism evidence="4">
    <name type="scientific">Eiseniibacteriota bacterium</name>
    <dbReference type="NCBI Taxonomy" id="2212470"/>
    <lineage>
        <taxon>Bacteria</taxon>
        <taxon>Candidatus Eiseniibacteriota</taxon>
    </lineage>
</organism>
<dbReference type="NCBIfam" id="NF009749">
    <property type="entry name" value="PRK13259.1"/>
    <property type="match status" value="1"/>
</dbReference>
<dbReference type="InterPro" id="IPR036751">
    <property type="entry name" value="SpoVG_sf"/>
</dbReference>
<dbReference type="EMBL" id="DSEC01000622">
    <property type="protein sequence ID" value="HER44518.1"/>
    <property type="molecule type" value="Genomic_DNA"/>
</dbReference>
<evidence type="ECO:0000256" key="1">
    <source>
        <dbReference type="ARBA" id="ARBA00022618"/>
    </source>
</evidence>
<name>A0A7V2AWF5_UNCEI</name>
<dbReference type="PANTHER" id="PTHR38429:SF1">
    <property type="entry name" value="SEPTATION PROTEIN SPOVG-RELATED"/>
    <property type="match status" value="1"/>
</dbReference>
<dbReference type="GO" id="GO:0000917">
    <property type="term" value="P:division septum assembly"/>
    <property type="evidence" value="ECO:0007669"/>
    <property type="project" value="UniProtKB-KW"/>
</dbReference>
<evidence type="ECO:0000256" key="3">
    <source>
        <dbReference type="ARBA" id="ARBA00023306"/>
    </source>
</evidence>
<dbReference type="PANTHER" id="PTHR38429">
    <property type="entry name" value="SEPTATION PROTEIN SPOVG-RELATED"/>
    <property type="match status" value="1"/>
</dbReference>
<proteinExistence type="predicted"/>
<dbReference type="SUPFAM" id="SSF160537">
    <property type="entry name" value="SpoVG-like"/>
    <property type="match status" value="1"/>
</dbReference>
<protein>
    <submittedName>
        <fullName evidence="4">Septation regulator SpoVG</fullName>
    </submittedName>
</protein>
<evidence type="ECO:0000313" key="4">
    <source>
        <dbReference type="EMBL" id="HER44518.1"/>
    </source>
</evidence>
<keyword evidence="3" id="KW-0131">Cell cycle</keyword>
<dbReference type="AlphaFoldDB" id="A0A7V2AWF5"/>